<keyword evidence="4" id="KW-1185">Reference proteome</keyword>
<proteinExistence type="inferred from homology"/>
<dbReference type="Proteomes" id="UP001234989">
    <property type="component" value="Chromosome 2"/>
</dbReference>
<keyword evidence="2" id="KW-0436">Ligase</keyword>
<gene>
    <name evidence="3" type="ORF">MTR67_009921</name>
</gene>
<comment type="similarity">
    <text evidence="1">Belongs to the ATP-dependent AMP-binding enzyme family.</text>
</comment>
<evidence type="ECO:0000256" key="1">
    <source>
        <dbReference type="ARBA" id="ARBA00006432"/>
    </source>
</evidence>
<reference evidence="3" key="1">
    <citation type="submission" date="2023-08" db="EMBL/GenBank/DDBJ databases">
        <title>A de novo genome assembly of Solanum verrucosum Schlechtendal, a Mexican diploid species geographically isolated from the other diploid A-genome species in potato relatives.</title>
        <authorList>
            <person name="Hosaka K."/>
        </authorList>
    </citation>
    <scope>NUCLEOTIDE SEQUENCE</scope>
    <source>
        <tissue evidence="3">Young leaves</tissue>
    </source>
</reference>
<evidence type="ECO:0008006" key="5">
    <source>
        <dbReference type="Google" id="ProtNLM"/>
    </source>
</evidence>
<evidence type="ECO:0000313" key="3">
    <source>
        <dbReference type="EMBL" id="WMV16536.1"/>
    </source>
</evidence>
<dbReference type="SUPFAM" id="SSF56801">
    <property type="entry name" value="Acetyl-CoA synthetase-like"/>
    <property type="match status" value="1"/>
</dbReference>
<dbReference type="PANTHER" id="PTHR43859:SF24">
    <property type="entry name" value="ACYL-ACTIVATING ENZYME 1, PEROXISOMAL-RELATED"/>
    <property type="match status" value="1"/>
</dbReference>
<evidence type="ECO:0000313" key="4">
    <source>
        <dbReference type="Proteomes" id="UP001234989"/>
    </source>
</evidence>
<organism evidence="3 4">
    <name type="scientific">Solanum verrucosum</name>
    <dbReference type="NCBI Taxonomy" id="315347"/>
    <lineage>
        <taxon>Eukaryota</taxon>
        <taxon>Viridiplantae</taxon>
        <taxon>Streptophyta</taxon>
        <taxon>Embryophyta</taxon>
        <taxon>Tracheophyta</taxon>
        <taxon>Spermatophyta</taxon>
        <taxon>Magnoliopsida</taxon>
        <taxon>eudicotyledons</taxon>
        <taxon>Gunneridae</taxon>
        <taxon>Pentapetalae</taxon>
        <taxon>asterids</taxon>
        <taxon>lamiids</taxon>
        <taxon>Solanales</taxon>
        <taxon>Solanaceae</taxon>
        <taxon>Solanoideae</taxon>
        <taxon>Solaneae</taxon>
        <taxon>Solanum</taxon>
    </lineage>
</organism>
<sequence length="109" mass="12506">MEGLLKCSVNYVPLTPISFLERAANVFRGRVSIIDEPSVKYIWEVTHARCIKVASALSELGISRGDVLSFFYPIFCWKIIRNLEGCRKYFLKSSDCLTFGIMIIYTTRK</sequence>
<protein>
    <recommendedName>
        <fullName evidence="5">AMP-dependent synthetase/ligase domain-containing protein</fullName>
    </recommendedName>
</protein>
<dbReference type="EMBL" id="CP133613">
    <property type="protein sequence ID" value="WMV16536.1"/>
    <property type="molecule type" value="Genomic_DNA"/>
</dbReference>
<name>A0AAF0TEV9_SOLVR</name>
<dbReference type="GO" id="GO:0016874">
    <property type="term" value="F:ligase activity"/>
    <property type="evidence" value="ECO:0007669"/>
    <property type="project" value="UniProtKB-KW"/>
</dbReference>
<accession>A0AAF0TEV9</accession>
<dbReference type="AlphaFoldDB" id="A0AAF0TEV9"/>
<dbReference type="PANTHER" id="PTHR43859">
    <property type="entry name" value="ACYL-ACTIVATING ENZYME"/>
    <property type="match status" value="1"/>
</dbReference>
<evidence type="ECO:0000256" key="2">
    <source>
        <dbReference type="ARBA" id="ARBA00022598"/>
    </source>
</evidence>